<keyword evidence="7" id="KW-1185">Reference proteome</keyword>
<proteinExistence type="predicted"/>
<evidence type="ECO:0000313" key="7">
    <source>
        <dbReference type="Proteomes" id="UP000005225"/>
    </source>
</evidence>
<dbReference type="HOGENOM" id="CLU_034321_2_0_1"/>
<dbReference type="InterPro" id="IPR024957">
    <property type="entry name" value="Cep57_MT-bd_dom"/>
</dbReference>
<sequence length="356" mass="40139">MEVERIQAEESVKTLPRETVEYKQVLDEQIQERENSENEESKPNQASLKREQQHDQTHVQNQLEKLDLPEQEYNKLPTVQALAGKKKKYKRKERVQAKAAEVQGRETNRLIFDDKATLCKKNLTKKPKSPEKKSPRNYFGAQPHSRLWVICPCSWKPTSPSHVVADVQHVLCLMKQRSKASCSDQVVNNAPLAKQVSSGGADGELSLTPSSSGIKEEESEVLQACQDEFGQMSFDHQQLAELIQESLTTELKGNLEGELEALVGRMEAKANHITKVQKYQAQLERQKLEKQKRELKATTAPEEEGSSRSHSSPITGTTNKKDCAKPRPGQSRKNLQLLKGVQTIQKLLQSIGITDL</sequence>
<organism evidence="6 7">
    <name type="scientific">Otolemur garnettii</name>
    <name type="common">Small-eared galago</name>
    <name type="synonym">Garnett's greater bushbaby</name>
    <dbReference type="NCBI Taxonomy" id="30611"/>
    <lineage>
        <taxon>Eukaryota</taxon>
        <taxon>Metazoa</taxon>
        <taxon>Chordata</taxon>
        <taxon>Craniata</taxon>
        <taxon>Vertebrata</taxon>
        <taxon>Euteleostomi</taxon>
        <taxon>Mammalia</taxon>
        <taxon>Eutheria</taxon>
        <taxon>Euarchontoglires</taxon>
        <taxon>Primates</taxon>
        <taxon>Strepsirrhini</taxon>
        <taxon>Lorisiformes</taxon>
        <taxon>Galagidae</taxon>
        <taxon>Otolemur</taxon>
    </lineage>
</organism>
<dbReference type="Proteomes" id="UP000005225">
    <property type="component" value="Unassembled WGS sequence"/>
</dbReference>
<dbReference type="GO" id="GO:0005874">
    <property type="term" value="C:microtubule"/>
    <property type="evidence" value="ECO:0007669"/>
    <property type="project" value="UniProtKB-KW"/>
</dbReference>
<evidence type="ECO:0000256" key="4">
    <source>
        <dbReference type="SAM" id="MobiDB-lite"/>
    </source>
</evidence>
<dbReference type="PANTHER" id="PTHR19336:SF11">
    <property type="entry name" value="CENTROSOMAL PROTEIN OF 57 KDA"/>
    <property type="match status" value="1"/>
</dbReference>
<name>H0XZS8_OTOGA</name>
<reference evidence="6" key="2">
    <citation type="submission" date="2025-08" db="UniProtKB">
        <authorList>
            <consortium name="Ensembl"/>
        </authorList>
    </citation>
    <scope>IDENTIFICATION</scope>
</reference>
<dbReference type="AlphaFoldDB" id="H0XZS8"/>
<protein>
    <recommendedName>
        <fullName evidence="5">Cep57 centrosome microtubule-binding domain-containing protein</fullName>
    </recommendedName>
</protein>
<dbReference type="eggNOG" id="ENOG502QTZR">
    <property type="taxonomic scope" value="Eukaryota"/>
</dbReference>
<evidence type="ECO:0000256" key="3">
    <source>
        <dbReference type="ARBA" id="ARBA00023212"/>
    </source>
</evidence>
<dbReference type="PANTHER" id="PTHR19336">
    <property type="entry name" value="UNCHARACTERIZED DUF1167"/>
    <property type="match status" value="1"/>
</dbReference>
<dbReference type="EMBL" id="AAQR03024046">
    <property type="status" value="NOT_ANNOTATED_CDS"/>
    <property type="molecule type" value="Genomic_DNA"/>
</dbReference>
<dbReference type="GO" id="GO:0005813">
    <property type="term" value="C:centrosome"/>
    <property type="evidence" value="ECO:0007669"/>
    <property type="project" value="UniProtKB-SubCell"/>
</dbReference>
<dbReference type="Pfam" id="PF06657">
    <property type="entry name" value="Cep57_MT_bd"/>
    <property type="match status" value="1"/>
</dbReference>
<evidence type="ECO:0000256" key="2">
    <source>
        <dbReference type="ARBA" id="ARBA00022490"/>
    </source>
</evidence>
<dbReference type="InterPro" id="IPR051756">
    <property type="entry name" value="Centrosomal_MT-associated"/>
</dbReference>
<keyword evidence="2" id="KW-0963">Cytoplasm</keyword>
<dbReference type="GeneTree" id="ENSGT00530000063695"/>
<evidence type="ECO:0000259" key="5">
    <source>
        <dbReference type="Pfam" id="PF06657"/>
    </source>
</evidence>
<accession>H0XZS8</accession>
<dbReference type="GO" id="GO:0008017">
    <property type="term" value="F:microtubule binding"/>
    <property type="evidence" value="ECO:0007669"/>
    <property type="project" value="InterPro"/>
</dbReference>
<feature type="region of interest" description="Disordered" evidence="4">
    <location>
        <begin position="29"/>
        <end position="72"/>
    </location>
</feature>
<reference evidence="7" key="1">
    <citation type="submission" date="2011-03" db="EMBL/GenBank/DDBJ databases">
        <title>Version 3 of the genome sequence of Otolemur garnettii (Bushbaby).</title>
        <authorList>
            <consortium name="The Broad Institute Genome Sequencing Platform"/>
            <person name="Di Palma F."/>
            <person name="Johnson J."/>
            <person name="Lander E.S."/>
            <person name="Lindblad-Toh K."/>
            <person name="Jaffe D.B."/>
            <person name="Gnerre S."/>
            <person name="MacCallum I."/>
            <person name="Przybylski D."/>
            <person name="Ribeiro F.J."/>
            <person name="Burton J.N."/>
            <person name="Walker B.J."/>
            <person name="Sharpe T."/>
            <person name="Hall G."/>
        </authorList>
    </citation>
    <scope>NUCLEOTIDE SEQUENCE [LARGE SCALE GENOMIC DNA]</scope>
</reference>
<dbReference type="Gene3D" id="1.20.58.90">
    <property type="match status" value="1"/>
</dbReference>
<feature type="compositionally biased region" description="Polar residues" evidence="4">
    <location>
        <begin position="308"/>
        <end position="318"/>
    </location>
</feature>
<feature type="region of interest" description="Disordered" evidence="4">
    <location>
        <begin position="288"/>
        <end position="335"/>
    </location>
</feature>
<evidence type="ECO:0000256" key="1">
    <source>
        <dbReference type="ARBA" id="ARBA00004267"/>
    </source>
</evidence>
<feature type="compositionally biased region" description="Basic and acidic residues" evidence="4">
    <location>
        <begin position="29"/>
        <end position="57"/>
    </location>
</feature>
<keyword evidence="3" id="KW-0206">Cytoskeleton</keyword>
<evidence type="ECO:0000313" key="6">
    <source>
        <dbReference type="Ensembl" id="ENSOGAP00000021621.1"/>
    </source>
</evidence>
<feature type="domain" description="Cep57 centrosome microtubule-binding" evidence="5">
    <location>
        <begin position="210"/>
        <end position="278"/>
    </location>
</feature>
<reference evidence="6" key="3">
    <citation type="submission" date="2025-09" db="UniProtKB">
        <authorList>
            <consortium name="Ensembl"/>
        </authorList>
    </citation>
    <scope>IDENTIFICATION</scope>
</reference>
<dbReference type="Ensembl" id="ENSOGAT00000029660.1">
    <property type="protein sequence ID" value="ENSOGAP00000021621.1"/>
    <property type="gene ID" value="ENSOGAG00000031530.1"/>
</dbReference>
<dbReference type="InParanoid" id="H0XZS8"/>
<comment type="subcellular location">
    <subcellularLocation>
        <location evidence="1">Cytoplasm</location>
        <location evidence="1">Cytoskeleton</location>
        <location evidence="1">Microtubule organizing center</location>
    </subcellularLocation>
</comment>
<dbReference type="STRING" id="30611.ENSOGAP00000021621"/>
<dbReference type="OMA" id="QRSKASC"/>